<dbReference type="EMBL" id="JRMB01000002">
    <property type="protein sequence ID" value="KGF63099.1"/>
    <property type="molecule type" value="Genomic_DNA"/>
</dbReference>
<protein>
    <submittedName>
        <fullName evidence="2">Transposase</fullName>
    </submittedName>
</protein>
<comment type="caution">
    <text evidence="2">The sequence shown here is derived from an EMBL/GenBank/DDBJ whole genome shotgun (WGS) entry which is preliminary data.</text>
</comment>
<proteinExistence type="predicted"/>
<dbReference type="PANTHER" id="PTHR36966:SF1">
    <property type="entry name" value="REP-ASSOCIATED TYROSINE TRANSPOSASE"/>
    <property type="match status" value="1"/>
</dbReference>
<evidence type="ECO:0000313" key="3">
    <source>
        <dbReference type="Proteomes" id="UP000029719"/>
    </source>
</evidence>
<dbReference type="InterPro" id="IPR036515">
    <property type="entry name" value="Transposase_17_sf"/>
</dbReference>
<dbReference type="GO" id="GO:0004803">
    <property type="term" value="F:transposase activity"/>
    <property type="evidence" value="ECO:0007669"/>
    <property type="project" value="InterPro"/>
</dbReference>
<dbReference type="Proteomes" id="UP000029719">
    <property type="component" value="Unassembled WGS sequence"/>
</dbReference>
<dbReference type="GO" id="GO:0006313">
    <property type="term" value="P:DNA transposition"/>
    <property type="evidence" value="ECO:0007669"/>
    <property type="project" value="InterPro"/>
</dbReference>
<name>A0A9X0EC72_9PSED</name>
<dbReference type="OrthoDB" id="9791101at2"/>
<dbReference type="Gene3D" id="3.30.70.1290">
    <property type="entry name" value="Transposase IS200-like"/>
    <property type="match status" value="1"/>
</dbReference>
<dbReference type="GO" id="GO:0043565">
    <property type="term" value="F:sequence-specific DNA binding"/>
    <property type="evidence" value="ECO:0007669"/>
    <property type="project" value="TreeGrafter"/>
</dbReference>
<sequence>MQKTYHAGRLRNGRYSQPGQIYLITVVTHQRQCFFQNWQMGRLLVHQMRDAQRQGLAKSLAWVVMPDHLHWLVELEHSTLEDLVLAVKSHTARNVNKSLGRSGRFWQRGFHDRAIRYQEDLETVARYVIANPIRAGLVRRVHDYPLWDAIWV</sequence>
<dbReference type="NCBIfam" id="NF047646">
    <property type="entry name" value="REP_Tyr_transpos"/>
    <property type="match status" value="1"/>
</dbReference>
<evidence type="ECO:0000313" key="2">
    <source>
        <dbReference type="EMBL" id="KGF63099.1"/>
    </source>
</evidence>
<dbReference type="InterPro" id="IPR002686">
    <property type="entry name" value="Transposase_17"/>
</dbReference>
<dbReference type="SMART" id="SM01321">
    <property type="entry name" value="Y1_Tnp"/>
    <property type="match status" value="1"/>
</dbReference>
<accession>A0A9X0EC72</accession>
<evidence type="ECO:0000259" key="1">
    <source>
        <dbReference type="SMART" id="SM01321"/>
    </source>
</evidence>
<dbReference type="RefSeq" id="WP_037013876.1">
    <property type="nucleotide sequence ID" value="NZ_JRMB01000002.1"/>
</dbReference>
<reference evidence="2 3" key="1">
    <citation type="submission" date="2014-09" db="EMBL/GenBank/DDBJ databases">
        <title>Genome sequence of Pseudomonas lutea strain DSM 17257T.</title>
        <authorList>
            <person name="Kwak Y."/>
            <person name="Shin J.-H."/>
        </authorList>
    </citation>
    <scope>NUCLEOTIDE SEQUENCE [LARGE SCALE GENOMIC DNA]</scope>
    <source>
        <strain evidence="2 3">DSM 17257</strain>
    </source>
</reference>
<gene>
    <name evidence="2" type="ORF">LT42_14240</name>
</gene>
<dbReference type="Pfam" id="PF01797">
    <property type="entry name" value="Y1_Tnp"/>
    <property type="match status" value="1"/>
</dbReference>
<feature type="domain" description="Transposase IS200-like" evidence="1">
    <location>
        <begin position="17"/>
        <end position="131"/>
    </location>
</feature>
<organism evidence="2 3">
    <name type="scientific">Pseudomonas lutea</name>
    <dbReference type="NCBI Taxonomy" id="243924"/>
    <lineage>
        <taxon>Bacteria</taxon>
        <taxon>Pseudomonadati</taxon>
        <taxon>Pseudomonadota</taxon>
        <taxon>Gammaproteobacteria</taxon>
        <taxon>Pseudomonadales</taxon>
        <taxon>Pseudomonadaceae</taxon>
        <taxon>Pseudomonas</taxon>
    </lineage>
</organism>
<dbReference type="SUPFAM" id="SSF143422">
    <property type="entry name" value="Transposase IS200-like"/>
    <property type="match status" value="1"/>
</dbReference>
<dbReference type="AlphaFoldDB" id="A0A9X0EC72"/>
<dbReference type="InterPro" id="IPR052715">
    <property type="entry name" value="RAYT_transposase"/>
</dbReference>
<dbReference type="PANTHER" id="PTHR36966">
    <property type="entry name" value="REP-ASSOCIATED TYROSINE TRANSPOSASE"/>
    <property type="match status" value="1"/>
</dbReference>